<protein>
    <submittedName>
        <fullName evidence="7">CRISPR-associated endoribonuclease Cas6</fullName>
    </submittedName>
</protein>
<gene>
    <name evidence="7" type="primary">cas6</name>
    <name evidence="7" type="ORF">H6G59_00365</name>
</gene>
<proteinExistence type="predicted"/>
<feature type="domain" description="CRISPR-associated protein Cas6-like N-terminal" evidence="6">
    <location>
        <begin position="1"/>
        <end position="146"/>
    </location>
</feature>
<reference evidence="7 8" key="1">
    <citation type="journal article" date="2020" name="ISME J.">
        <title>Comparative genomics reveals insights into cyanobacterial evolution and habitat adaptation.</title>
        <authorList>
            <person name="Chen M.Y."/>
            <person name="Teng W.K."/>
            <person name="Zhao L."/>
            <person name="Hu C.X."/>
            <person name="Zhou Y.K."/>
            <person name="Han B.P."/>
            <person name="Song L.R."/>
            <person name="Shu W.S."/>
        </authorList>
    </citation>
    <scope>NUCLEOTIDE SEQUENCE [LARGE SCALE GENOMIC DNA]</scope>
    <source>
        <strain evidence="7 8">FACHB-196</strain>
    </source>
</reference>
<keyword evidence="4" id="KW-0051">Antiviral defense</keyword>
<dbReference type="Gene3D" id="3.30.70.1900">
    <property type="match status" value="1"/>
</dbReference>
<evidence type="ECO:0000313" key="7">
    <source>
        <dbReference type="EMBL" id="MBD2566367.1"/>
    </source>
</evidence>
<evidence type="ECO:0000259" key="5">
    <source>
        <dbReference type="Pfam" id="PF10040"/>
    </source>
</evidence>
<dbReference type="Pfam" id="PF10040">
    <property type="entry name" value="CRISPR_Cas6"/>
    <property type="match status" value="1"/>
</dbReference>
<accession>A0ABR8F834</accession>
<evidence type="ECO:0000256" key="2">
    <source>
        <dbReference type="ARBA" id="ARBA00022759"/>
    </source>
</evidence>
<dbReference type="Pfam" id="PF19308">
    <property type="entry name" value="CRISPR_Cas6_N"/>
    <property type="match status" value="1"/>
</dbReference>
<dbReference type="InterPro" id="IPR045747">
    <property type="entry name" value="CRISPR-assoc_prot_Cas6_N_sf"/>
</dbReference>
<evidence type="ECO:0000256" key="4">
    <source>
        <dbReference type="ARBA" id="ARBA00023118"/>
    </source>
</evidence>
<keyword evidence="1" id="KW-0540">Nuclease</keyword>
<dbReference type="NCBIfam" id="TIGR01877">
    <property type="entry name" value="cas_cas6"/>
    <property type="match status" value="1"/>
</dbReference>
<name>A0ABR8F834_9NOST</name>
<keyword evidence="8" id="KW-1185">Reference proteome</keyword>
<dbReference type="CDD" id="cd21141">
    <property type="entry name" value="Cas6_III-like"/>
    <property type="match status" value="1"/>
</dbReference>
<dbReference type="EMBL" id="JACJST010000001">
    <property type="protein sequence ID" value="MBD2566367.1"/>
    <property type="molecule type" value="Genomic_DNA"/>
</dbReference>
<dbReference type="Gene3D" id="3.30.70.1890">
    <property type="match status" value="1"/>
</dbReference>
<dbReference type="Proteomes" id="UP000640531">
    <property type="component" value="Unassembled WGS sequence"/>
</dbReference>
<dbReference type="RefSeq" id="WP_190711196.1">
    <property type="nucleotide sequence ID" value="NZ_JACJST010000001.1"/>
</dbReference>
<evidence type="ECO:0000256" key="1">
    <source>
        <dbReference type="ARBA" id="ARBA00022722"/>
    </source>
</evidence>
<dbReference type="InterPro" id="IPR019267">
    <property type="entry name" value="CRISPR-assoc_Cas6_C"/>
</dbReference>
<sequence length="273" mass="30996">MPHSLILNIIPQSPIYPNFLTGRHYHALFLNLVSSVDRKLGDYLHESNADKAFTLSPLQIQSKHKIQSLILQYAHQNPISAGTCCWWRISLLDDNLFSQLTPLWLNLNPEHPWHLGSANLFITSIQGTPQSTQPWANVCTYPQLYEQASEKERIINFIFSTPVAFRQGGFDNVLPTRESVFNSLLNRWNKYSGIELADISFESVYPSAFNIRTEVISNYENKFIGCLGEISYRILGNVETIGIKQINALANFALYAGIGRKTTMGMGMVRRKL</sequence>
<evidence type="ECO:0000313" key="8">
    <source>
        <dbReference type="Proteomes" id="UP000640531"/>
    </source>
</evidence>
<comment type="caution">
    <text evidence="7">The sequence shown here is derived from an EMBL/GenBank/DDBJ whole genome shotgun (WGS) entry which is preliminary data.</text>
</comment>
<dbReference type="InterPro" id="IPR045648">
    <property type="entry name" value="CRISPR-assoc_Cas6-like_N"/>
</dbReference>
<evidence type="ECO:0000259" key="6">
    <source>
        <dbReference type="Pfam" id="PF19308"/>
    </source>
</evidence>
<organism evidence="7 8">
    <name type="scientific">Anabaena lutea FACHB-196</name>
    <dbReference type="NCBI Taxonomy" id="2692881"/>
    <lineage>
        <taxon>Bacteria</taxon>
        <taxon>Bacillati</taxon>
        <taxon>Cyanobacteriota</taxon>
        <taxon>Cyanophyceae</taxon>
        <taxon>Nostocales</taxon>
        <taxon>Nostocaceae</taxon>
        <taxon>Anabaena</taxon>
    </lineage>
</organism>
<keyword evidence="3" id="KW-0378">Hydrolase</keyword>
<evidence type="ECO:0000256" key="3">
    <source>
        <dbReference type="ARBA" id="ARBA00022801"/>
    </source>
</evidence>
<keyword evidence="2" id="KW-0255">Endonuclease</keyword>
<dbReference type="InterPro" id="IPR010156">
    <property type="entry name" value="CRISPR-assoc_prot_Cas6"/>
</dbReference>
<feature type="domain" description="CRISPR-associated protein Cas6 C-terminal" evidence="5">
    <location>
        <begin position="159"/>
        <end position="269"/>
    </location>
</feature>